<evidence type="ECO:0000313" key="3">
    <source>
        <dbReference type="Proteomes" id="UP000325579"/>
    </source>
</evidence>
<name>A0A5N7CWX1_9EURO</name>
<dbReference type="EMBL" id="ML736851">
    <property type="protein sequence ID" value="KAE8398661.1"/>
    <property type="molecule type" value="Genomic_DNA"/>
</dbReference>
<dbReference type="Proteomes" id="UP000325579">
    <property type="component" value="Unassembled WGS sequence"/>
</dbReference>
<feature type="transmembrane region" description="Helical" evidence="1">
    <location>
        <begin position="91"/>
        <end position="111"/>
    </location>
</feature>
<keyword evidence="3" id="KW-1185">Reference proteome</keyword>
<gene>
    <name evidence="2" type="ORF">BDV37DRAFT_262688</name>
</gene>
<accession>A0A5N7CWX1</accession>
<sequence>MLLICNEQTPEGKFVPQPQVAPRDERLGLWLPAHGSHQEGWETRSHTPLFYGNTLLLAPLDSCVPQIAVDEGPGLNPSGHKKYCIQKKRVMSFRMAVVILIVQLRFSSLPLV</sequence>
<evidence type="ECO:0000256" key="1">
    <source>
        <dbReference type="SAM" id="Phobius"/>
    </source>
</evidence>
<keyword evidence="1" id="KW-0812">Transmembrane</keyword>
<keyword evidence="1" id="KW-1133">Transmembrane helix</keyword>
<dbReference type="AlphaFoldDB" id="A0A5N7CWX1"/>
<dbReference type="GeneID" id="43668151"/>
<organism evidence="2 3">
    <name type="scientific">Aspergillus pseudonomiae</name>
    <dbReference type="NCBI Taxonomy" id="1506151"/>
    <lineage>
        <taxon>Eukaryota</taxon>
        <taxon>Fungi</taxon>
        <taxon>Dikarya</taxon>
        <taxon>Ascomycota</taxon>
        <taxon>Pezizomycotina</taxon>
        <taxon>Eurotiomycetes</taxon>
        <taxon>Eurotiomycetidae</taxon>
        <taxon>Eurotiales</taxon>
        <taxon>Aspergillaceae</taxon>
        <taxon>Aspergillus</taxon>
        <taxon>Aspergillus subgen. Circumdati</taxon>
    </lineage>
</organism>
<dbReference type="OrthoDB" id="10491443at2759"/>
<dbReference type="RefSeq" id="XP_031935980.1">
    <property type="nucleotide sequence ID" value="XM_032083460.1"/>
</dbReference>
<reference evidence="2 3" key="1">
    <citation type="submission" date="2019-04" db="EMBL/GenBank/DDBJ databases">
        <authorList>
            <consortium name="DOE Joint Genome Institute"/>
            <person name="Mondo S."/>
            <person name="Kjaerbolling I."/>
            <person name="Vesth T."/>
            <person name="Frisvad J.C."/>
            <person name="Nybo J.L."/>
            <person name="Theobald S."/>
            <person name="Kildgaard S."/>
            <person name="Isbrandt T."/>
            <person name="Kuo A."/>
            <person name="Sato A."/>
            <person name="Lyhne E.K."/>
            <person name="Kogle M.E."/>
            <person name="Wiebenga A."/>
            <person name="Kun R.S."/>
            <person name="Lubbers R.J."/>
            <person name="Makela M.R."/>
            <person name="Barry K."/>
            <person name="Chovatia M."/>
            <person name="Clum A."/>
            <person name="Daum C."/>
            <person name="Haridas S."/>
            <person name="He G."/>
            <person name="LaButti K."/>
            <person name="Lipzen A."/>
            <person name="Riley R."/>
            <person name="Salamov A."/>
            <person name="Simmons B.A."/>
            <person name="Magnuson J.K."/>
            <person name="Henrissat B."/>
            <person name="Mortensen U.H."/>
            <person name="Larsen T.O."/>
            <person name="Devries R.P."/>
            <person name="Grigoriev I.V."/>
            <person name="Machida M."/>
            <person name="Baker S.E."/>
            <person name="Andersen M.R."/>
            <person name="Cantor M.N."/>
            <person name="Hua S.X."/>
        </authorList>
    </citation>
    <scope>NUCLEOTIDE SEQUENCE [LARGE SCALE GENOMIC DNA]</scope>
    <source>
        <strain evidence="2 3">CBS 119388</strain>
    </source>
</reference>
<proteinExistence type="predicted"/>
<protein>
    <submittedName>
        <fullName evidence="2">Uncharacterized protein</fullName>
    </submittedName>
</protein>
<keyword evidence="1" id="KW-0472">Membrane</keyword>
<evidence type="ECO:0000313" key="2">
    <source>
        <dbReference type="EMBL" id="KAE8398661.1"/>
    </source>
</evidence>